<reference evidence="1" key="2">
    <citation type="submission" date="2015-03" db="UniProtKB">
        <authorList>
            <consortium name="EnsemblPlants"/>
        </authorList>
    </citation>
    <scope>IDENTIFICATION</scope>
</reference>
<dbReference type="AlphaFoldDB" id="A0A0D3GS58"/>
<keyword evidence="2" id="KW-1185">Reference proteome</keyword>
<name>A0A0D3GS58_9ORYZ</name>
<protein>
    <submittedName>
        <fullName evidence="1">Uncharacterized protein</fullName>
    </submittedName>
</protein>
<evidence type="ECO:0000313" key="2">
    <source>
        <dbReference type="Proteomes" id="UP000026960"/>
    </source>
</evidence>
<dbReference type="HOGENOM" id="CLU_2458349_0_0_1"/>
<evidence type="ECO:0000313" key="1">
    <source>
        <dbReference type="EnsemblPlants" id="OBART07G17890.1"/>
    </source>
</evidence>
<dbReference type="EnsemblPlants" id="OBART07G17890.1">
    <property type="protein sequence ID" value="OBART07G17890.1"/>
    <property type="gene ID" value="OBART07G17890"/>
</dbReference>
<organism evidence="1">
    <name type="scientific">Oryza barthii</name>
    <dbReference type="NCBI Taxonomy" id="65489"/>
    <lineage>
        <taxon>Eukaryota</taxon>
        <taxon>Viridiplantae</taxon>
        <taxon>Streptophyta</taxon>
        <taxon>Embryophyta</taxon>
        <taxon>Tracheophyta</taxon>
        <taxon>Spermatophyta</taxon>
        <taxon>Magnoliopsida</taxon>
        <taxon>Liliopsida</taxon>
        <taxon>Poales</taxon>
        <taxon>Poaceae</taxon>
        <taxon>BOP clade</taxon>
        <taxon>Oryzoideae</taxon>
        <taxon>Oryzeae</taxon>
        <taxon>Oryzinae</taxon>
        <taxon>Oryza</taxon>
    </lineage>
</organism>
<reference evidence="1" key="1">
    <citation type="journal article" date="2009" name="Rice">
        <title>De Novo Next Generation Sequencing of Plant Genomes.</title>
        <authorList>
            <person name="Rounsley S."/>
            <person name="Marri P.R."/>
            <person name="Yu Y."/>
            <person name="He R."/>
            <person name="Sisneros N."/>
            <person name="Goicoechea J.L."/>
            <person name="Lee S.J."/>
            <person name="Angelova A."/>
            <person name="Kudrna D."/>
            <person name="Luo M."/>
            <person name="Affourtit J."/>
            <person name="Desany B."/>
            <person name="Knight J."/>
            <person name="Niazi F."/>
            <person name="Egholm M."/>
            <person name="Wing R.A."/>
        </authorList>
    </citation>
    <scope>NUCLEOTIDE SEQUENCE [LARGE SCALE GENOMIC DNA]</scope>
    <source>
        <strain evidence="1">cv. IRGC 105608</strain>
    </source>
</reference>
<dbReference type="Proteomes" id="UP000026960">
    <property type="component" value="Chromosome 7"/>
</dbReference>
<sequence length="89" mass="10474">MMRGGNRKSKINFYNVDLPYCLELELIVEKKHHTLDPTIVHLLKKSKWTKRFSLKICPKKIHIHASPTVIVANRQTVGIKRSRWARLKN</sequence>
<dbReference type="PaxDb" id="65489-OBART07G17890.1"/>
<accession>A0A0D3GS58</accession>
<proteinExistence type="predicted"/>
<dbReference type="Gramene" id="OBART07G17890.1">
    <property type="protein sequence ID" value="OBART07G17890.1"/>
    <property type="gene ID" value="OBART07G17890"/>
</dbReference>